<keyword evidence="1" id="KW-0812">Transmembrane</keyword>
<sequence length="134" mass="15961">MNGFRERFARFMIGRYGMDRLGQFLNAAACIFLVAGLFGGGRLLDIGALVFLFLCYFRVFSKDIGKRFKENQKFERIWFQISEVFRKWRFKLQQTRKYHIYKCPNCRQKIRIPRGKGRISIHCPKCGNDFIKKS</sequence>
<keyword evidence="1" id="KW-0472">Membrane</keyword>
<dbReference type="EMBL" id="CP157940">
    <property type="protein sequence ID" value="XBS53259.1"/>
    <property type="molecule type" value="Genomic_DNA"/>
</dbReference>
<evidence type="ECO:0000256" key="1">
    <source>
        <dbReference type="SAM" id="Phobius"/>
    </source>
</evidence>
<gene>
    <name evidence="2" type="ORF">ABFV83_15715</name>
</gene>
<proteinExistence type="predicted"/>
<evidence type="ECO:0000313" key="2">
    <source>
        <dbReference type="EMBL" id="XBS53259.1"/>
    </source>
</evidence>
<protein>
    <recommendedName>
        <fullName evidence="3">Zn-finger containing protein</fullName>
    </recommendedName>
</protein>
<evidence type="ECO:0008006" key="3">
    <source>
        <dbReference type="Google" id="ProtNLM"/>
    </source>
</evidence>
<dbReference type="Gene3D" id="2.20.28.30">
    <property type="entry name" value="RNA polymerase ii, chain L"/>
    <property type="match status" value="1"/>
</dbReference>
<keyword evidence="1" id="KW-1133">Transmembrane helix</keyword>
<organism evidence="2">
    <name type="scientific">Lacrimispora sp. BS-2</name>
    <dbReference type="NCBI Taxonomy" id="3151850"/>
    <lineage>
        <taxon>Bacteria</taxon>
        <taxon>Bacillati</taxon>
        <taxon>Bacillota</taxon>
        <taxon>Clostridia</taxon>
        <taxon>Lachnospirales</taxon>
        <taxon>Lachnospiraceae</taxon>
        <taxon>Lacrimispora</taxon>
    </lineage>
</organism>
<dbReference type="RefSeq" id="WP_349945151.1">
    <property type="nucleotide sequence ID" value="NZ_CP157940.1"/>
</dbReference>
<feature type="transmembrane region" description="Helical" evidence="1">
    <location>
        <begin position="21"/>
        <end position="38"/>
    </location>
</feature>
<name>A0AAU7PLN2_9FIRM</name>
<dbReference type="AlphaFoldDB" id="A0AAU7PLN2"/>
<feature type="transmembrane region" description="Helical" evidence="1">
    <location>
        <begin position="44"/>
        <end position="61"/>
    </location>
</feature>
<accession>A0AAU7PLN2</accession>
<reference evidence="2" key="1">
    <citation type="submission" date="2024-06" db="EMBL/GenBank/DDBJ databases">
        <title>Lacrimispora cavernae sp. nov., a novel anaerobe isolated from bat guano pile inside a cave.</title>
        <authorList>
            <person name="Miller S.L."/>
            <person name="Lu N."/>
            <person name="King J."/>
            <person name="Sankaranarayanan K."/>
            <person name="Lawson P.A."/>
        </authorList>
    </citation>
    <scope>NUCLEOTIDE SEQUENCE</scope>
    <source>
        <strain evidence="2">BS-2</strain>
    </source>
</reference>